<evidence type="ECO:0000256" key="9">
    <source>
        <dbReference type="RuleBase" id="RU361157"/>
    </source>
</evidence>
<comment type="caution">
    <text evidence="9">Lacks conserved residue(s) required for the propagation of feature annotation.</text>
</comment>
<dbReference type="PROSITE" id="PS51012">
    <property type="entry name" value="ABC_TM2"/>
    <property type="match status" value="1"/>
</dbReference>
<feature type="transmembrane region" description="Helical" evidence="9">
    <location>
        <begin position="126"/>
        <end position="149"/>
    </location>
</feature>
<dbReference type="GO" id="GO:0015920">
    <property type="term" value="P:lipopolysaccharide transport"/>
    <property type="evidence" value="ECO:0007669"/>
    <property type="project" value="TreeGrafter"/>
</dbReference>
<keyword evidence="8 9" id="KW-0472">Membrane</keyword>
<evidence type="ECO:0000256" key="1">
    <source>
        <dbReference type="ARBA" id="ARBA00004429"/>
    </source>
</evidence>
<keyword evidence="4 9" id="KW-1003">Cell membrane</keyword>
<dbReference type="Proteomes" id="UP000808337">
    <property type="component" value="Unassembled WGS sequence"/>
</dbReference>
<feature type="transmembrane region" description="Helical" evidence="9">
    <location>
        <begin position="155"/>
        <end position="179"/>
    </location>
</feature>
<evidence type="ECO:0000256" key="8">
    <source>
        <dbReference type="ARBA" id="ARBA00023136"/>
    </source>
</evidence>
<keyword evidence="5" id="KW-0997">Cell inner membrane</keyword>
<evidence type="ECO:0000313" key="12">
    <source>
        <dbReference type="Proteomes" id="UP000808337"/>
    </source>
</evidence>
<organism evidence="11 12">
    <name type="scientific">Candidatus Opimibacter skivensis</name>
    <dbReference type="NCBI Taxonomy" id="2982028"/>
    <lineage>
        <taxon>Bacteria</taxon>
        <taxon>Pseudomonadati</taxon>
        <taxon>Bacteroidota</taxon>
        <taxon>Saprospiria</taxon>
        <taxon>Saprospirales</taxon>
        <taxon>Saprospiraceae</taxon>
        <taxon>Candidatus Opimibacter</taxon>
    </lineage>
</organism>
<evidence type="ECO:0000256" key="2">
    <source>
        <dbReference type="ARBA" id="ARBA00007783"/>
    </source>
</evidence>
<reference evidence="11 12" key="1">
    <citation type="submission" date="2020-10" db="EMBL/GenBank/DDBJ databases">
        <title>Connecting structure to function with the recovery of over 1000 high-quality activated sludge metagenome-assembled genomes encoding full-length rRNA genes using long-read sequencing.</title>
        <authorList>
            <person name="Singleton C.M."/>
            <person name="Petriglieri F."/>
            <person name="Kristensen J.M."/>
            <person name="Kirkegaard R.H."/>
            <person name="Michaelsen T.Y."/>
            <person name="Andersen M.H."/>
            <person name="Karst S.M."/>
            <person name="Dueholm M.S."/>
            <person name="Nielsen P.H."/>
            <person name="Albertsen M."/>
        </authorList>
    </citation>
    <scope>NUCLEOTIDE SEQUENCE [LARGE SCALE GENOMIC DNA]</scope>
    <source>
        <strain evidence="11">Ribe_18-Q3-R11-54_MAXAC.273</strain>
    </source>
</reference>
<dbReference type="EMBL" id="JADKGY010000006">
    <property type="protein sequence ID" value="MBK9982739.1"/>
    <property type="molecule type" value="Genomic_DNA"/>
</dbReference>
<evidence type="ECO:0000313" key="11">
    <source>
        <dbReference type="EMBL" id="MBK9982739.1"/>
    </source>
</evidence>
<feature type="transmembrane region" description="Helical" evidence="9">
    <location>
        <begin position="243"/>
        <end position="263"/>
    </location>
</feature>
<keyword evidence="7 9" id="KW-1133">Transmembrane helix</keyword>
<evidence type="ECO:0000256" key="5">
    <source>
        <dbReference type="ARBA" id="ARBA00022519"/>
    </source>
</evidence>
<comment type="similarity">
    <text evidence="2 9">Belongs to the ABC-2 integral membrane protein family.</text>
</comment>
<feature type="domain" description="ABC transmembrane type-2" evidence="10">
    <location>
        <begin position="46"/>
        <end position="265"/>
    </location>
</feature>
<name>A0A9D7SV56_9BACT</name>
<dbReference type="GO" id="GO:0140359">
    <property type="term" value="F:ABC-type transporter activity"/>
    <property type="evidence" value="ECO:0007669"/>
    <property type="project" value="InterPro"/>
</dbReference>
<protein>
    <recommendedName>
        <fullName evidence="9">Transport permease protein</fullName>
    </recommendedName>
</protein>
<evidence type="ECO:0000256" key="4">
    <source>
        <dbReference type="ARBA" id="ARBA00022475"/>
    </source>
</evidence>
<feature type="transmembrane region" description="Helical" evidence="9">
    <location>
        <begin position="45"/>
        <end position="70"/>
    </location>
</feature>
<dbReference type="AlphaFoldDB" id="A0A9D7SV56"/>
<evidence type="ECO:0000256" key="7">
    <source>
        <dbReference type="ARBA" id="ARBA00022989"/>
    </source>
</evidence>
<dbReference type="InterPro" id="IPR047817">
    <property type="entry name" value="ABC2_TM_bact-type"/>
</dbReference>
<comment type="caution">
    <text evidence="11">The sequence shown here is derived from an EMBL/GenBank/DDBJ whole genome shotgun (WGS) entry which is preliminary data.</text>
</comment>
<accession>A0A9D7SV56</accession>
<dbReference type="PANTHER" id="PTHR30413:SF8">
    <property type="entry name" value="TRANSPORT PERMEASE PROTEIN"/>
    <property type="match status" value="1"/>
</dbReference>
<dbReference type="Pfam" id="PF01061">
    <property type="entry name" value="ABC2_membrane"/>
    <property type="match status" value="1"/>
</dbReference>
<evidence type="ECO:0000256" key="6">
    <source>
        <dbReference type="ARBA" id="ARBA00022692"/>
    </source>
</evidence>
<dbReference type="InterPro" id="IPR013525">
    <property type="entry name" value="ABC2_TM"/>
</dbReference>
<dbReference type="PANTHER" id="PTHR30413">
    <property type="entry name" value="INNER MEMBRANE TRANSPORT PERMEASE"/>
    <property type="match status" value="1"/>
</dbReference>
<dbReference type="GO" id="GO:0005886">
    <property type="term" value="C:plasma membrane"/>
    <property type="evidence" value="ECO:0007669"/>
    <property type="project" value="UniProtKB-SubCell"/>
</dbReference>
<keyword evidence="6 9" id="KW-0812">Transmembrane</keyword>
<comment type="subcellular location">
    <subcellularLocation>
        <location evidence="1">Cell inner membrane</location>
        <topology evidence="1">Multi-pass membrane protein</topology>
    </subcellularLocation>
    <subcellularLocation>
        <location evidence="9">Cell membrane</location>
        <topology evidence="9">Multi-pass membrane protein</topology>
    </subcellularLocation>
</comment>
<gene>
    <name evidence="11" type="ORF">IPP15_10000</name>
</gene>
<feature type="transmembrane region" description="Helical" evidence="9">
    <location>
        <begin position="186"/>
        <end position="205"/>
    </location>
</feature>
<sequence length="273" mass="30899">MQKPIIIDAASGVNIPDRLRECWQRWDLIMMLSYRDIKVRYTQTAIGMLWAVINPLVSILLLFFVFNVVVKVDTEGIPPLLFTVSGLCAWNYFSKVVSEAGTSIVGAQALVKKIYFPRLVIPLSKAISGLVELVVVLILLFILLIYYHYKVDTRIILLLPCIILVFFVGLGCGIWVAALTIRFRDFHYIVPILLRIGMFASPIAYGTKIVPHGYKWILSLNPLTGIIDGFRYAIFNIPLDYEIFMTSVGISLGLLISGLIYFLRMEKYIADIV</sequence>
<evidence type="ECO:0000256" key="3">
    <source>
        <dbReference type="ARBA" id="ARBA00022448"/>
    </source>
</evidence>
<proteinExistence type="inferred from homology"/>
<evidence type="ECO:0000259" key="10">
    <source>
        <dbReference type="PROSITE" id="PS51012"/>
    </source>
</evidence>
<keyword evidence="3 9" id="KW-0813">Transport</keyword>